<keyword evidence="14" id="KW-1185">Reference proteome</keyword>
<accession>A0A1X7AS40</accession>
<evidence type="ECO:0000313" key="13">
    <source>
        <dbReference type="EMBL" id="SMA50247.1"/>
    </source>
</evidence>
<dbReference type="Gene3D" id="3.40.50.140">
    <property type="match status" value="1"/>
</dbReference>
<feature type="domain" description="Topo IA-type catalytic" evidence="12">
    <location>
        <begin position="170"/>
        <end position="667"/>
    </location>
</feature>
<evidence type="ECO:0000256" key="1">
    <source>
        <dbReference type="ARBA" id="ARBA00000213"/>
    </source>
</evidence>
<feature type="region of interest" description="Disordered" evidence="11">
    <location>
        <begin position="739"/>
        <end position="761"/>
    </location>
</feature>
<dbReference type="SUPFAM" id="SSF56712">
    <property type="entry name" value="Prokaryotic type I DNA topoisomerase"/>
    <property type="match status" value="1"/>
</dbReference>
<dbReference type="GO" id="GO:0006281">
    <property type="term" value="P:DNA repair"/>
    <property type="evidence" value="ECO:0007669"/>
    <property type="project" value="TreeGrafter"/>
</dbReference>
<dbReference type="GO" id="GO:0006310">
    <property type="term" value="P:DNA recombination"/>
    <property type="evidence" value="ECO:0007669"/>
    <property type="project" value="TreeGrafter"/>
</dbReference>
<dbReference type="InterPro" id="IPR000380">
    <property type="entry name" value="Topo_IA"/>
</dbReference>
<keyword evidence="6 13" id="KW-0413">Isomerase</keyword>
<dbReference type="EMBL" id="FWPT01000011">
    <property type="protein sequence ID" value="SMA50247.1"/>
    <property type="molecule type" value="Genomic_DNA"/>
</dbReference>
<dbReference type="Pfam" id="PF01131">
    <property type="entry name" value="Topoisom_bac"/>
    <property type="match status" value="1"/>
</dbReference>
<dbReference type="GO" id="GO:0003677">
    <property type="term" value="F:DNA binding"/>
    <property type="evidence" value="ECO:0007669"/>
    <property type="project" value="UniProtKB-KW"/>
</dbReference>
<name>A0A1X7AS40_9GAMM</name>
<dbReference type="GO" id="GO:0003917">
    <property type="term" value="F:DNA topoisomerase type I (single strand cut, ATP-independent) activity"/>
    <property type="evidence" value="ECO:0007669"/>
    <property type="project" value="UniProtKB-EC"/>
</dbReference>
<proteinExistence type="inferred from homology"/>
<dbReference type="AlphaFoldDB" id="A0A1X7AS40"/>
<dbReference type="InterPro" id="IPR013497">
    <property type="entry name" value="Topo_IA_cen"/>
</dbReference>
<dbReference type="SMART" id="SM00437">
    <property type="entry name" value="TOP1Ac"/>
    <property type="match status" value="1"/>
</dbReference>
<dbReference type="InterPro" id="IPR013825">
    <property type="entry name" value="Topo_IA_cen_sub2"/>
</dbReference>
<evidence type="ECO:0000256" key="5">
    <source>
        <dbReference type="ARBA" id="ARBA00023125"/>
    </source>
</evidence>
<comment type="catalytic activity">
    <reaction evidence="1">
        <text>ATP-independent breakage of single-stranded DNA, followed by passage and rejoining.</text>
        <dbReference type="EC" id="5.6.2.1"/>
    </reaction>
</comment>
<dbReference type="PROSITE" id="PS52039">
    <property type="entry name" value="TOPO_IA_2"/>
    <property type="match status" value="1"/>
</dbReference>
<sequence>MASSASNNKPIVVLAEKRDQARQLAEAMGWRMGSDHGTGQWDGRPVSIIWASGHLLEIMEPQELKPDASWSNPATLLPIPRSFELRVSAPGKGRKGKTPNQYLKVIRQQLKGAGEVIVSTDPDREGTAIAWHILEHCRFRGPVRHAWLVDGLDKSAVRKTFSRLKTGEEMKSWFRASEARARSDWAYQFVVRALTCYARHGRMGNLLGQGSGRESVVSVGRVQTPTLALVVQRSREIRNFVPKDHFLIDGTFDLAGQQVKARYAPEVTADIVDASPAGVEWEPSKKIVKDGDPEPLDTPLFVGKAEVEAFRDRLMAEAGRAVVISSKTRDIKRNPPMPCDLAEFQAEMNKAAGLTAAQAQKVLEKLYNDGLVTYPRTEHAELPVSLYEPGERNPVLEHLSKLSSLGNVAARAKDIHNGQDTTYSSFRPACFTTKPMEHYGIIPTRKAANLEKMPRQEQQAYEIVARRYIQALWPAAKIREQKLGFAVPAEDLLGHRYSRFATTLNVVLDPGWMQAFPPEKDRPDTISPVPVTKNMPSPLLAVDLQTRTTRPPPWFTDRSLIKAMKSVGRHVRDPKLRKLLRESAGIGTPATRSTILETLLAREFVSRKGNRLESTPKGEALVDDLPSWLTQVETTAVWEDWLNRICELRSDDTTANAQRDKFVSRQLDRLEEYLQELQQRHGPVSGHAPRGGPKSGGPRKPTPKMLNFAKAIAKQMGQPLPKGVMTDGKQCSAFIDANKGCMGSRESGSGNAPQQTDTQPA</sequence>
<feature type="compositionally biased region" description="Polar residues" evidence="11">
    <location>
        <begin position="746"/>
        <end position="761"/>
    </location>
</feature>
<dbReference type="RefSeq" id="WP_087112689.1">
    <property type="nucleotide sequence ID" value="NZ_CBCSCN010000013.1"/>
</dbReference>
<dbReference type="PRINTS" id="PR00417">
    <property type="entry name" value="PRTPISMRASEI"/>
</dbReference>
<dbReference type="Gene3D" id="1.10.290.10">
    <property type="entry name" value="Topoisomerase I, domain 4"/>
    <property type="match status" value="1"/>
</dbReference>
<dbReference type="InterPro" id="IPR006171">
    <property type="entry name" value="TOPRIM_dom"/>
</dbReference>
<feature type="region of interest" description="Disordered" evidence="11">
    <location>
        <begin position="678"/>
        <end position="704"/>
    </location>
</feature>
<evidence type="ECO:0000256" key="8">
    <source>
        <dbReference type="ARBA" id="ARBA00031985"/>
    </source>
</evidence>
<evidence type="ECO:0000259" key="12">
    <source>
        <dbReference type="PROSITE" id="PS52039"/>
    </source>
</evidence>
<evidence type="ECO:0000313" key="14">
    <source>
        <dbReference type="Proteomes" id="UP000196573"/>
    </source>
</evidence>
<dbReference type="Gene3D" id="2.70.20.10">
    <property type="entry name" value="Topoisomerase I, domain 3"/>
    <property type="match status" value="1"/>
</dbReference>
<evidence type="ECO:0000256" key="10">
    <source>
        <dbReference type="ARBA" id="ARBA00032877"/>
    </source>
</evidence>
<protein>
    <recommendedName>
        <fullName evidence="3">DNA topoisomerase</fullName>
        <ecNumber evidence="3">5.6.2.1</ecNumber>
    </recommendedName>
    <alternativeName>
        <fullName evidence="10">Omega-protein</fullName>
    </alternativeName>
    <alternativeName>
        <fullName evidence="9">Relaxing enzyme</fullName>
    </alternativeName>
    <alternativeName>
        <fullName evidence="7">Swivelase</fullName>
    </alternativeName>
    <alternativeName>
        <fullName evidence="8">Untwisting enzyme</fullName>
    </alternativeName>
</protein>
<dbReference type="Gene3D" id="1.10.460.10">
    <property type="entry name" value="Topoisomerase I, domain 2"/>
    <property type="match status" value="1"/>
</dbReference>
<reference evidence="13 14" key="1">
    <citation type="submission" date="2017-03" db="EMBL/GenBank/DDBJ databases">
        <authorList>
            <person name="Afonso C.L."/>
            <person name="Miller P.J."/>
            <person name="Scott M.A."/>
            <person name="Spackman E."/>
            <person name="Goraichik I."/>
            <person name="Dimitrov K.M."/>
            <person name="Suarez D.L."/>
            <person name="Swayne D.E."/>
        </authorList>
    </citation>
    <scope>NUCLEOTIDE SEQUENCE [LARGE SCALE GENOMIC DNA]</scope>
    <source>
        <strain evidence="13">SB41UT1</strain>
    </source>
</reference>
<dbReference type="InterPro" id="IPR013826">
    <property type="entry name" value="Topo_IA_cen_sub3"/>
</dbReference>
<dbReference type="InterPro" id="IPR013824">
    <property type="entry name" value="Topo_IA_cen_sub1"/>
</dbReference>
<dbReference type="GO" id="GO:0006265">
    <property type="term" value="P:DNA topological change"/>
    <property type="evidence" value="ECO:0007669"/>
    <property type="project" value="InterPro"/>
</dbReference>
<dbReference type="PANTHER" id="PTHR11390:SF21">
    <property type="entry name" value="DNA TOPOISOMERASE 3-ALPHA"/>
    <property type="match status" value="1"/>
</dbReference>
<dbReference type="InterPro" id="IPR003601">
    <property type="entry name" value="Topo_IA_2"/>
</dbReference>
<dbReference type="SMART" id="SM00436">
    <property type="entry name" value="TOP1Bc"/>
    <property type="match status" value="1"/>
</dbReference>
<evidence type="ECO:0000256" key="4">
    <source>
        <dbReference type="ARBA" id="ARBA00023029"/>
    </source>
</evidence>
<dbReference type="InterPro" id="IPR003602">
    <property type="entry name" value="Topo_IA_DNA-bd_dom"/>
</dbReference>
<dbReference type="Pfam" id="PF01751">
    <property type="entry name" value="Toprim"/>
    <property type="match status" value="1"/>
</dbReference>
<evidence type="ECO:0000256" key="3">
    <source>
        <dbReference type="ARBA" id="ARBA00012891"/>
    </source>
</evidence>
<evidence type="ECO:0000256" key="11">
    <source>
        <dbReference type="SAM" id="MobiDB-lite"/>
    </source>
</evidence>
<dbReference type="SMART" id="SM00493">
    <property type="entry name" value="TOPRIM"/>
    <property type="match status" value="1"/>
</dbReference>
<evidence type="ECO:0000256" key="9">
    <source>
        <dbReference type="ARBA" id="ARBA00032235"/>
    </source>
</evidence>
<comment type="similarity">
    <text evidence="2">Belongs to the type IA topoisomerase family.</text>
</comment>
<evidence type="ECO:0000256" key="7">
    <source>
        <dbReference type="ARBA" id="ARBA00030003"/>
    </source>
</evidence>
<evidence type="ECO:0000256" key="2">
    <source>
        <dbReference type="ARBA" id="ARBA00009446"/>
    </source>
</evidence>
<feature type="compositionally biased region" description="Low complexity" evidence="11">
    <location>
        <begin position="690"/>
        <end position="699"/>
    </location>
</feature>
<dbReference type="PANTHER" id="PTHR11390">
    <property type="entry name" value="PROKARYOTIC DNA TOPOISOMERASE"/>
    <property type="match status" value="1"/>
</dbReference>
<gene>
    <name evidence="13" type="primary">topB</name>
    <name evidence="13" type="ORF">EHSB41UT_04041</name>
</gene>
<keyword evidence="5" id="KW-0238">DNA-binding</keyword>
<evidence type="ECO:0000256" key="6">
    <source>
        <dbReference type="ARBA" id="ARBA00023235"/>
    </source>
</evidence>
<dbReference type="OrthoDB" id="9803554at2"/>
<keyword evidence="4" id="KW-0799">Topoisomerase</keyword>
<dbReference type="GO" id="GO:0043597">
    <property type="term" value="C:cytoplasmic replication fork"/>
    <property type="evidence" value="ECO:0007669"/>
    <property type="project" value="TreeGrafter"/>
</dbReference>
<organism evidence="13 14">
    <name type="scientific">Parendozoicomonas haliclonae</name>
    <dbReference type="NCBI Taxonomy" id="1960125"/>
    <lineage>
        <taxon>Bacteria</taxon>
        <taxon>Pseudomonadati</taxon>
        <taxon>Pseudomonadota</taxon>
        <taxon>Gammaproteobacteria</taxon>
        <taxon>Oceanospirillales</taxon>
        <taxon>Endozoicomonadaceae</taxon>
        <taxon>Parendozoicomonas</taxon>
    </lineage>
</organism>
<dbReference type="EC" id="5.6.2.1" evidence="3"/>
<dbReference type="InterPro" id="IPR023405">
    <property type="entry name" value="Topo_IA_core_domain"/>
</dbReference>
<dbReference type="Proteomes" id="UP000196573">
    <property type="component" value="Unassembled WGS sequence"/>
</dbReference>